<evidence type="ECO:0000259" key="1">
    <source>
        <dbReference type="Pfam" id="PF04324"/>
    </source>
</evidence>
<dbReference type="EMBL" id="JH651384">
    <property type="protein sequence ID" value="EIJ36367.1"/>
    <property type="molecule type" value="Genomic_DNA"/>
</dbReference>
<proteinExistence type="predicted"/>
<dbReference type="Proteomes" id="UP000005317">
    <property type="component" value="Unassembled WGS sequence"/>
</dbReference>
<dbReference type="InterPro" id="IPR041854">
    <property type="entry name" value="BFD-like_2Fe2S-bd_dom_sf"/>
</dbReference>
<dbReference type="Pfam" id="PF04324">
    <property type="entry name" value="Fer2_BFD"/>
    <property type="match status" value="1"/>
</dbReference>
<keyword evidence="3" id="KW-1185">Reference proteome</keyword>
<dbReference type="AlphaFoldDB" id="A0A656HIT0"/>
<evidence type="ECO:0000313" key="3">
    <source>
        <dbReference type="Proteomes" id="UP000005317"/>
    </source>
</evidence>
<name>A0A656HIT0_THINJ</name>
<evidence type="ECO:0000313" key="2">
    <source>
        <dbReference type="EMBL" id="EIJ36367.1"/>
    </source>
</evidence>
<sequence length="72" mass="8204">MYVCVCNAINDRQVKQAMNEGMLSVRALRQYFAYPEKCCGKCNRCLREMINEHLGESVDGCTSQDMCEECLA</sequence>
<organism evidence="2 3">
    <name type="scientific">Thiothrix nivea (strain ATCC 35100 / DSM 5205 / JP2)</name>
    <dbReference type="NCBI Taxonomy" id="870187"/>
    <lineage>
        <taxon>Bacteria</taxon>
        <taxon>Pseudomonadati</taxon>
        <taxon>Pseudomonadota</taxon>
        <taxon>Gammaproteobacteria</taxon>
        <taxon>Thiotrichales</taxon>
        <taxon>Thiotrichaceae</taxon>
        <taxon>Thiothrix</taxon>
    </lineage>
</organism>
<feature type="domain" description="BFD-like [2Fe-2S]-binding" evidence="1">
    <location>
        <begin position="2"/>
        <end position="52"/>
    </location>
</feature>
<dbReference type="InterPro" id="IPR007419">
    <property type="entry name" value="BFD-like_2Fe2S-bd_dom"/>
</dbReference>
<gene>
    <name evidence="2" type="ORF">Thini_3867</name>
</gene>
<accession>A0A656HIT0</accession>
<dbReference type="RefSeq" id="WP_002710242.1">
    <property type="nucleotide sequence ID" value="NZ_JH651384.1"/>
</dbReference>
<reference evidence="3" key="1">
    <citation type="journal article" date="2011" name="Stand. Genomic Sci.">
        <title>Genome sequence of the filamentous, gliding Thiothrix nivea neotype strain (JP2(T)).</title>
        <authorList>
            <person name="Lapidus A."/>
            <person name="Nolan M."/>
            <person name="Lucas S."/>
            <person name="Glavina Del Rio T."/>
            <person name="Tice H."/>
            <person name="Cheng J.F."/>
            <person name="Tapia R."/>
            <person name="Han C."/>
            <person name="Goodwin L."/>
            <person name="Pitluck S."/>
            <person name="Liolios K."/>
            <person name="Pagani I."/>
            <person name="Ivanova N."/>
            <person name="Huntemann M."/>
            <person name="Mavromatis K."/>
            <person name="Mikhailova N."/>
            <person name="Pati A."/>
            <person name="Chen A."/>
            <person name="Palaniappan K."/>
            <person name="Land M."/>
            <person name="Brambilla E.M."/>
            <person name="Rohde M."/>
            <person name="Abt B."/>
            <person name="Verbarg S."/>
            <person name="Goker M."/>
            <person name="Bristow J."/>
            <person name="Eisen J.A."/>
            <person name="Markowitz V."/>
            <person name="Hugenholtz P."/>
            <person name="Kyrpides N.C."/>
            <person name="Klenk H.P."/>
            <person name="Woyke T."/>
        </authorList>
    </citation>
    <scope>NUCLEOTIDE SEQUENCE [LARGE SCALE GENOMIC DNA]</scope>
    <source>
        <strain evidence="3">ATCC 35100 / DSM 5205 / JP2</strain>
    </source>
</reference>
<protein>
    <submittedName>
        <fullName evidence="2">BFD domain protein (2Fe-2S)-binding domain protein</fullName>
    </submittedName>
</protein>
<dbReference type="Gene3D" id="1.10.10.1100">
    <property type="entry name" value="BFD-like [2Fe-2S]-binding domain"/>
    <property type="match status" value="1"/>
</dbReference>